<evidence type="ECO:0000313" key="3">
    <source>
        <dbReference type="Proteomes" id="UP000310541"/>
    </source>
</evidence>
<comment type="caution">
    <text evidence="2">The sequence shown here is derived from an EMBL/GenBank/DDBJ whole genome shotgun (WGS) entry which is preliminary data.</text>
</comment>
<evidence type="ECO:0000256" key="1">
    <source>
        <dbReference type="SAM" id="Phobius"/>
    </source>
</evidence>
<feature type="transmembrane region" description="Helical" evidence="1">
    <location>
        <begin position="73"/>
        <end position="95"/>
    </location>
</feature>
<keyword evidence="1" id="KW-0472">Membrane</keyword>
<dbReference type="Proteomes" id="UP000310541">
    <property type="component" value="Unassembled WGS sequence"/>
</dbReference>
<dbReference type="EMBL" id="SWFM01000002">
    <property type="protein sequence ID" value="TKD71090.1"/>
    <property type="molecule type" value="Genomic_DNA"/>
</dbReference>
<dbReference type="OrthoDB" id="2940878at2"/>
<dbReference type="RefSeq" id="WP_136947160.1">
    <property type="nucleotide sequence ID" value="NZ_SWFM01000002.1"/>
</dbReference>
<reference evidence="2 3" key="1">
    <citation type="submission" date="2019-04" db="EMBL/GenBank/DDBJ databases">
        <title>Genome sequence of Bacillus hwajinpoensis strain Y2.</title>
        <authorList>
            <person name="Fair J.L."/>
            <person name="Maclea K.S."/>
        </authorList>
    </citation>
    <scope>NUCLEOTIDE SEQUENCE [LARGE SCALE GENOMIC DNA]</scope>
    <source>
        <strain evidence="2 3">Y2</strain>
    </source>
</reference>
<dbReference type="AlphaFoldDB" id="A0A4U1MKY0"/>
<feature type="transmembrane region" description="Helical" evidence="1">
    <location>
        <begin position="39"/>
        <end position="61"/>
    </location>
</feature>
<gene>
    <name evidence="2" type="ORF">FBF83_09080</name>
</gene>
<sequence length="102" mass="11609">MEFLAIACGVIGMALTFNLLFSFLYLISKSAGHGLYRWVVHDLDFLMVLSFPIFGITEFVANRLYSKFNWFAARILLIIYAILLFVLAIIFFIIFGEIAGSK</sequence>
<protein>
    <submittedName>
        <fullName evidence="2">Uncharacterized protein</fullName>
    </submittedName>
</protein>
<keyword evidence="1" id="KW-1133">Transmembrane helix</keyword>
<organism evidence="2 3">
    <name type="scientific">Guptibacillus hwajinpoensis</name>
    <dbReference type="NCBI Taxonomy" id="208199"/>
    <lineage>
        <taxon>Bacteria</taxon>
        <taxon>Bacillati</taxon>
        <taxon>Bacillota</taxon>
        <taxon>Bacilli</taxon>
        <taxon>Bacillales</taxon>
        <taxon>Guptibacillaceae</taxon>
        <taxon>Guptibacillus</taxon>
    </lineage>
</organism>
<keyword evidence="1" id="KW-0812">Transmembrane</keyword>
<feature type="transmembrane region" description="Helical" evidence="1">
    <location>
        <begin position="6"/>
        <end position="27"/>
    </location>
</feature>
<name>A0A4U1MKY0_9BACL</name>
<accession>A0A4U1MKY0</accession>
<evidence type="ECO:0000313" key="2">
    <source>
        <dbReference type="EMBL" id="TKD71090.1"/>
    </source>
</evidence>
<proteinExistence type="predicted"/>